<dbReference type="Pfam" id="PF25166">
    <property type="entry name" value="CoiA_C"/>
    <property type="match status" value="1"/>
</dbReference>
<name>A0A916RWU5_9BACI</name>
<feature type="domain" description="Competence protein CoiA C-terminal" evidence="3">
    <location>
        <begin position="233"/>
        <end position="374"/>
    </location>
</feature>
<organism evidence="4 5">
    <name type="scientific">Ornithinibacillus halotolerans</name>
    <dbReference type="NCBI Taxonomy" id="1274357"/>
    <lineage>
        <taxon>Bacteria</taxon>
        <taxon>Bacillati</taxon>
        <taxon>Bacillota</taxon>
        <taxon>Bacilli</taxon>
        <taxon>Bacillales</taxon>
        <taxon>Bacillaceae</taxon>
        <taxon>Ornithinibacillus</taxon>
    </lineage>
</organism>
<feature type="domain" description="Competence protein CoiA nuclease-like" evidence="1">
    <location>
        <begin position="66"/>
        <end position="223"/>
    </location>
</feature>
<evidence type="ECO:0000259" key="1">
    <source>
        <dbReference type="Pfam" id="PF06054"/>
    </source>
</evidence>
<proteinExistence type="predicted"/>
<dbReference type="Proteomes" id="UP000613512">
    <property type="component" value="Unassembled WGS sequence"/>
</dbReference>
<dbReference type="InterPro" id="IPR021176">
    <property type="entry name" value="Competence-induced_CoiA"/>
</dbReference>
<dbReference type="Pfam" id="PF25164">
    <property type="entry name" value="CoiA_N"/>
    <property type="match status" value="1"/>
</dbReference>
<evidence type="ECO:0000259" key="2">
    <source>
        <dbReference type="Pfam" id="PF25164"/>
    </source>
</evidence>
<keyword evidence="5" id="KW-1185">Reference proteome</keyword>
<dbReference type="RefSeq" id="WP_188384288.1">
    <property type="nucleotide sequence ID" value="NZ_BMEY01000007.1"/>
</dbReference>
<evidence type="ECO:0000259" key="3">
    <source>
        <dbReference type="Pfam" id="PF25166"/>
    </source>
</evidence>
<dbReference type="InterPro" id="IPR057253">
    <property type="entry name" value="CoiA-like_N"/>
</dbReference>
<feature type="domain" description="Competence protein CoiA-like N-terminal" evidence="2">
    <location>
        <begin position="15"/>
        <end position="62"/>
    </location>
</feature>
<sequence length="396" mass="46692">MLQAKLKNGKVLTLYQYSSQDIDRLRNMDFYCPTCEERVIMKAGSKIIPHFAHYSKSNCPASEGGEGAYHEKGKLLLFNWLLSQGLNVSLETYIRDINQRADILLTINKKKIAIEYQCTKIPIKEILNRTEGYLDYQIQPIWILGANQFHRRSNNQITVNAFHLQLLHQFKEFNLPALFFYDPQTNTFIQATNLIHINSKSMFGTFSMKKLHHLTFIDLFRHQTVTKDLVLKEWKNAKHAFRLYQPKRLYGKELIWYRWLYSKGVHREHLPSIVYLPVKSQYRMNTPLWNWQSRICLDVISPLRVGAKFSVHRCHFQLRQSMSTNQFPLIQSSYDPILEYLQLLCSLNYIKPISKNEFVKCREIVTFSHIEDALAGDELLMNELSKISKTKYEHFS</sequence>
<protein>
    <submittedName>
        <fullName evidence="4">Competence protein</fullName>
    </submittedName>
</protein>
<evidence type="ECO:0000313" key="4">
    <source>
        <dbReference type="EMBL" id="GGA74078.1"/>
    </source>
</evidence>
<comment type="caution">
    <text evidence="4">The sequence shown here is derived from an EMBL/GenBank/DDBJ whole genome shotgun (WGS) entry which is preliminary data.</text>
</comment>
<dbReference type="InterPro" id="IPR010330">
    <property type="entry name" value="CoiA_nuc"/>
</dbReference>
<accession>A0A916RWU5</accession>
<dbReference type="EMBL" id="BMEY01000007">
    <property type="protein sequence ID" value="GGA74078.1"/>
    <property type="molecule type" value="Genomic_DNA"/>
</dbReference>
<dbReference type="AlphaFoldDB" id="A0A916RWU5"/>
<reference evidence="4" key="1">
    <citation type="journal article" date="2014" name="Int. J. Syst. Evol. Microbiol.">
        <title>Complete genome sequence of Corynebacterium casei LMG S-19264T (=DSM 44701T), isolated from a smear-ripened cheese.</title>
        <authorList>
            <consortium name="US DOE Joint Genome Institute (JGI-PGF)"/>
            <person name="Walter F."/>
            <person name="Albersmeier A."/>
            <person name="Kalinowski J."/>
            <person name="Ruckert C."/>
        </authorList>
    </citation>
    <scope>NUCLEOTIDE SEQUENCE</scope>
    <source>
        <strain evidence="4">CGMCC 1.12408</strain>
    </source>
</reference>
<gene>
    <name evidence="4" type="primary">coiA</name>
    <name evidence="4" type="ORF">GCM10008025_17280</name>
</gene>
<dbReference type="Pfam" id="PF06054">
    <property type="entry name" value="CoiA_nuc"/>
    <property type="match status" value="1"/>
</dbReference>
<dbReference type="InterPro" id="IPR057252">
    <property type="entry name" value="CoiA_C"/>
</dbReference>
<dbReference type="PIRSF" id="PIRSF007487">
    <property type="entry name" value="Competence-induced_CoiA_bac"/>
    <property type="match status" value="1"/>
</dbReference>
<reference evidence="4" key="2">
    <citation type="submission" date="2020-09" db="EMBL/GenBank/DDBJ databases">
        <authorList>
            <person name="Sun Q."/>
            <person name="Zhou Y."/>
        </authorList>
    </citation>
    <scope>NUCLEOTIDE SEQUENCE</scope>
    <source>
        <strain evidence="4">CGMCC 1.12408</strain>
    </source>
</reference>
<evidence type="ECO:0000313" key="5">
    <source>
        <dbReference type="Proteomes" id="UP000613512"/>
    </source>
</evidence>